<keyword evidence="10" id="KW-0175">Coiled coil</keyword>
<evidence type="ECO:0000256" key="1">
    <source>
        <dbReference type="ARBA" id="ARBA00004123"/>
    </source>
</evidence>
<dbReference type="EMBL" id="JAYKXN010000008">
    <property type="protein sequence ID" value="KAK7263289.1"/>
    <property type="molecule type" value="Genomic_DNA"/>
</dbReference>
<keyword evidence="14" id="KW-1185">Reference proteome</keyword>
<dbReference type="AlphaFoldDB" id="A0AAN9I323"/>
<evidence type="ECO:0000313" key="14">
    <source>
        <dbReference type="Proteomes" id="UP001359559"/>
    </source>
</evidence>
<dbReference type="Pfam" id="PF02183">
    <property type="entry name" value="HALZ"/>
    <property type="match status" value="1"/>
</dbReference>
<dbReference type="Gene3D" id="1.10.10.60">
    <property type="entry name" value="Homeodomain-like"/>
    <property type="match status" value="1"/>
</dbReference>
<dbReference type="PANTHER" id="PTHR45714">
    <property type="entry name" value="HOMEOBOX-LEUCINE ZIPPER PROTEIN HAT14"/>
    <property type="match status" value="1"/>
</dbReference>
<keyword evidence="7 8" id="KW-0539">Nucleus</keyword>
<dbReference type="SUPFAM" id="SSF46689">
    <property type="entry name" value="Homeodomain-like"/>
    <property type="match status" value="1"/>
</dbReference>
<evidence type="ECO:0000256" key="6">
    <source>
        <dbReference type="ARBA" id="ARBA00023163"/>
    </source>
</evidence>
<evidence type="ECO:0000259" key="12">
    <source>
        <dbReference type="PROSITE" id="PS50071"/>
    </source>
</evidence>
<dbReference type="SMART" id="SM00389">
    <property type="entry name" value="HOX"/>
    <property type="match status" value="1"/>
</dbReference>
<organism evidence="13 14">
    <name type="scientific">Clitoria ternatea</name>
    <name type="common">Butterfly pea</name>
    <dbReference type="NCBI Taxonomy" id="43366"/>
    <lineage>
        <taxon>Eukaryota</taxon>
        <taxon>Viridiplantae</taxon>
        <taxon>Streptophyta</taxon>
        <taxon>Embryophyta</taxon>
        <taxon>Tracheophyta</taxon>
        <taxon>Spermatophyta</taxon>
        <taxon>Magnoliopsida</taxon>
        <taxon>eudicotyledons</taxon>
        <taxon>Gunneridae</taxon>
        <taxon>Pentapetalae</taxon>
        <taxon>rosids</taxon>
        <taxon>fabids</taxon>
        <taxon>Fabales</taxon>
        <taxon>Fabaceae</taxon>
        <taxon>Papilionoideae</taxon>
        <taxon>50 kb inversion clade</taxon>
        <taxon>NPAAA clade</taxon>
        <taxon>indigoferoid/millettioid clade</taxon>
        <taxon>Phaseoleae</taxon>
        <taxon>Clitoria</taxon>
    </lineage>
</organism>
<feature type="DNA-binding region" description="Homeobox" evidence="8">
    <location>
        <begin position="136"/>
        <end position="195"/>
    </location>
</feature>
<dbReference type="PROSITE" id="PS50071">
    <property type="entry name" value="HOMEOBOX_2"/>
    <property type="match status" value="1"/>
</dbReference>
<dbReference type="FunFam" id="1.10.10.60:FF:000577">
    <property type="entry name" value="Homeobox-leucine zipper protein 18"/>
    <property type="match status" value="1"/>
</dbReference>
<comment type="caution">
    <text evidence="13">The sequence shown here is derived from an EMBL/GenBank/DDBJ whole genome shotgun (WGS) entry which is preliminary data.</text>
</comment>
<dbReference type="PANTHER" id="PTHR45714:SF34">
    <property type="entry name" value="HOMEOBOX-LEUCINE ZIPPER PROTEIN HAT9"/>
    <property type="match status" value="1"/>
</dbReference>
<evidence type="ECO:0000256" key="10">
    <source>
        <dbReference type="SAM" id="Coils"/>
    </source>
</evidence>
<accession>A0AAN9I323</accession>
<evidence type="ECO:0000256" key="4">
    <source>
        <dbReference type="ARBA" id="ARBA00023125"/>
    </source>
</evidence>
<gene>
    <name evidence="13" type="ORF">RJT34_30876</name>
</gene>
<evidence type="ECO:0000256" key="8">
    <source>
        <dbReference type="PROSITE-ProRule" id="PRU00108"/>
    </source>
</evidence>
<dbReference type="InterPro" id="IPR017970">
    <property type="entry name" value="Homeobox_CS"/>
</dbReference>
<dbReference type="GO" id="GO:0043565">
    <property type="term" value="F:sequence-specific DNA binding"/>
    <property type="evidence" value="ECO:0007669"/>
    <property type="project" value="InterPro"/>
</dbReference>
<evidence type="ECO:0000256" key="5">
    <source>
        <dbReference type="ARBA" id="ARBA00023155"/>
    </source>
</evidence>
<keyword evidence="3" id="KW-0805">Transcription regulation</keyword>
<comment type="subcellular location">
    <subcellularLocation>
        <location evidence="1 8 9">Nucleus</location>
    </subcellularLocation>
</comment>
<comment type="similarity">
    <text evidence="2">Belongs to the HD-ZIP homeobox family. Class II subfamily.</text>
</comment>
<dbReference type="InterPro" id="IPR009057">
    <property type="entry name" value="Homeodomain-like_sf"/>
</dbReference>
<evidence type="ECO:0000256" key="2">
    <source>
        <dbReference type="ARBA" id="ARBA00006074"/>
    </source>
</evidence>
<evidence type="ECO:0000256" key="11">
    <source>
        <dbReference type="SAM" id="MobiDB-lite"/>
    </source>
</evidence>
<feature type="compositionally biased region" description="Basic and acidic residues" evidence="11">
    <location>
        <begin position="119"/>
        <end position="128"/>
    </location>
</feature>
<evidence type="ECO:0000256" key="3">
    <source>
        <dbReference type="ARBA" id="ARBA00023015"/>
    </source>
</evidence>
<feature type="compositionally biased region" description="Polar residues" evidence="11">
    <location>
        <begin position="61"/>
        <end position="104"/>
    </location>
</feature>
<feature type="region of interest" description="Disordered" evidence="11">
    <location>
        <begin position="24"/>
        <end position="141"/>
    </location>
</feature>
<dbReference type="PROSITE" id="PS00027">
    <property type="entry name" value="HOMEOBOX_1"/>
    <property type="match status" value="1"/>
</dbReference>
<feature type="domain" description="Homeobox" evidence="12">
    <location>
        <begin position="134"/>
        <end position="194"/>
    </location>
</feature>
<reference evidence="13 14" key="1">
    <citation type="submission" date="2024-01" db="EMBL/GenBank/DDBJ databases">
        <title>The genomes of 5 underutilized Papilionoideae crops provide insights into root nodulation and disease resistance.</title>
        <authorList>
            <person name="Yuan L."/>
        </authorList>
    </citation>
    <scope>NUCLEOTIDE SEQUENCE [LARGE SCALE GENOMIC DNA]</scope>
    <source>
        <strain evidence="13">LY-2023</strain>
        <tissue evidence="13">Leaf</tissue>
    </source>
</reference>
<keyword evidence="5 8" id="KW-0371">Homeobox</keyword>
<keyword evidence="4 8" id="KW-0238">DNA-binding</keyword>
<name>A0AAN9I323_CLITE</name>
<proteinExistence type="inferred from homology"/>
<evidence type="ECO:0000256" key="9">
    <source>
        <dbReference type="RuleBase" id="RU000682"/>
    </source>
</evidence>
<dbReference type="SMART" id="SM00340">
    <property type="entry name" value="HALZ"/>
    <property type="match status" value="1"/>
</dbReference>
<dbReference type="GO" id="GO:0000981">
    <property type="term" value="F:DNA-binding transcription factor activity, RNA polymerase II-specific"/>
    <property type="evidence" value="ECO:0007669"/>
    <property type="project" value="InterPro"/>
</dbReference>
<dbReference type="Proteomes" id="UP001359559">
    <property type="component" value="Unassembled WGS sequence"/>
</dbReference>
<keyword evidence="6" id="KW-0804">Transcription</keyword>
<protein>
    <recommendedName>
        <fullName evidence="12">Homeobox domain-containing protein</fullName>
    </recommendedName>
</protein>
<dbReference type="GO" id="GO:0005634">
    <property type="term" value="C:nucleus"/>
    <property type="evidence" value="ECO:0007669"/>
    <property type="project" value="UniProtKB-SubCell"/>
</dbReference>
<evidence type="ECO:0000256" key="7">
    <source>
        <dbReference type="ARBA" id="ARBA00023242"/>
    </source>
</evidence>
<dbReference type="Pfam" id="PF00046">
    <property type="entry name" value="Homeodomain"/>
    <property type="match status" value="1"/>
</dbReference>
<dbReference type="InterPro" id="IPR050762">
    <property type="entry name" value="HD-ZIP_Homeobox_LZ_Class_II"/>
</dbReference>
<evidence type="ECO:0000313" key="13">
    <source>
        <dbReference type="EMBL" id="KAK7263289.1"/>
    </source>
</evidence>
<feature type="coiled-coil region" evidence="10">
    <location>
        <begin position="200"/>
        <end position="230"/>
    </location>
</feature>
<dbReference type="InterPro" id="IPR003106">
    <property type="entry name" value="Leu_zip_homeo"/>
</dbReference>
<feature type="compositionally biased region" description="Polar residues" evidence="11">
    <location>
        <begin position="24"/>
        <end position="47"/>
    </location>
</feature>
<dbReference type="CDD" id="cd00086">
    <property type="entry name" value="homeodomain"/>
    <property type="match status" value="1"/>
</dbReference>
<sequence>MGLHQDSTSNSGLHLILGLALSTSTQEDNHHTNTLRPTPTKSHSSFTEPEPSLTLGLSGESYRQQQVVKVPKNTGQNNKVSSSEDPLDFSTQTSPHSAVSSFSSGRVKRERDEDAEATELERVSSRNSDEEEDGTTARKKLRLTKEQSALLEESFKQHSTLNPKQKQALAKQLNLRARQVEVWFQNRRARTKLKQTEVDCEFLKKCCETLTDENRRLQKELQELRALKLSQPLYMPMPAATLTMCPSCERLGGGVNGAVSPKNPFSIAPKPHFYNPFANPSAAC</sequence>
<dbReference type="InterPro" id="IPR001356">
    <property type="entry name" value="HD"/>
</dbReference>